<keyword evidence="6 10" id="KW-0653">Protein transport</keyword>
<feature type="domain" description="Tim10-like" evidence="11">
    <location>
        <begin position="76"/>
        <end position="135"/>
    </location>
</feature>
<evidence type="ECO:0000256" key="9">
    <source>
        <dbReference type="ARBA" id="ARBA00023157"/>
    </source>
</evidence>
<keyword evidence="4 10" id="KW-0472">Membrane</keyword>
<evidence type="ECO:0000256" key="2">
    <source>
        <dbReference type="ARBA" id="ARBA00022448"/>
    </source>
</evidence>
<dbReference type="GO" id="GO:0046872">
    <property type="term" value="F:metal ion binding"/>
    <property type="evidence" value="ECO:0007669"/>
    <property type="project" value="UniProtKB-KW"/>
</dbReference>
<evidence type="ECO:0000256" key="1">
    <source>
        <dbReference type="ARBA" id="ARBA00006720"/>
    </source>
</evidence>
<reference evidence="12" key="1">
    <citation type="submission" date="2023-03" db="EMBL/GenBank/DDBJ databases">
        <title>Massive genome expansion in bonnet fungi (Mycena s.s.) driven by repeated elements and novel gene families across ecological guilds.</title>
        <authorList>
            <consortium name="Lawrence Berkeley National Laboratory"/>
            <person name="Harder C.B."/>
            <person name="Miyauchi S."/>
            <person name="Viragh M."/>
            <person name="Kuo A."/>
            <person name="Thoen E."/>
            <person name="Andreopoulos B."/>
            <person name="Lu D."/>
            <person name="Skrede I."/>
            <person name="Drula E."/>
            <person name="Henrissat B."/>
            <person name="Morin E."/>
            <person name="Kohler A."/>
            <person name="Barry K."/>
            <person name="LaButti K."/>
            <person name="Morin E."/>
            <person name="Salamov A."/>
            <person name="Lipzen A."/>
            <person name="Mereny Z."/>
            <person name="Hegedus B."/>
            <person name="Baldrian P."/>
            <person name="Stursova M."/>
            <person name="Weitz H."/>
            <person name="Taylor A."/>
            <person name="Grigoriev I.V."/>
            <person name="Nagy L.G."/>
            <person name="Martin F."/>
            <person name="Kauserud H."/>
        </authorList>
    </citation>
    <scope>NUCLEOTIDE SEQUENCE</scope>
    <source>
        <strain evidence="12">CBHHK188m</strain>
    </source>
</reference>
<evidence type="ECO:0000259" key="11">
    <source>
        <dbReference type="Pfam" id="PF02953"/>
    </source>
</evidence>
<comment type="similarity">
    <text evidence="1 10">Belongs to the small Tim family.</text>
</comment>
<dbReference type="GO" id="GO:0045039">
    <property type="term" value="P:protein insertion into mitochondrial inner membrane"/>
    <property type="evidence" value="ECO:0007669"/>
    <property type="project" value="TreeGrafter"/>
</dbReference>
<evidence type="ECO:0000256" key="7">
    <source>
        <dbReference type="ARBA" id="ARBA00023010"/>
    </source>
</evidence>
<comment type="caution">
    <text evidence="12">The sequence shown here is derived from an EMBL/GenBank/DDBJ whole genome shotgun (WGS) entry which is preliminary data.</text>
</comment>
<keyword evidence="2 10" id="KW-0813">Transport</keyword>
<organism evidence="12 13">
    <name type="scientific">Mycena maculata</name>
    <dbReference type="NCBI Taxonomy" id="230809"/>
    <lineage>
        <taxon>Eukaryota</taxon>
        <taxon>Fungi</taxon>
        <taxon>Dikarya</taxon>
        <taxon>Basidiomycota</taxon>
        <taxon>Agaricomycotina</taxon>
        <taxon>Agaricomycetes</taxon>
        <taxon>Agaricomycetidae</taxon>
        <taxon>Agaricales</taxon>
        <taxon>Marasmiineae</taxon>
        <taxon>Mycenaceae</taxon>
        <taxon>Mycena</taxon>
    </lineage>
</organism>
<evidence type="ECO:0000256" key="8">
    <source>
        <dbReference type="ARBA" id="ARBA00023128"/>
    </source>
</evidence>
<dbReference type="SUPFAM" id="SSF144122">
    <property type="entry name" value="Tim10-like"/>
    <property type="match status" value="1"/>
</dbReference>
<evidence type="ECO:0000256" key="10">
    <source>
        <dbReference type="RuleBase" id="RU367043"/>
    </source>
</evidence>
<sequence>MERRLDPNLAQACWGTAVSPAEMLESMRCPSRLGKGAGIFLPNQASDLKNLPFNMSSLFGGGANSNSGGLNQERLEMALTEMDTVTDLFNRMVSSCQNKCIARYAEPDLSKGETVCIDRCVAKYHEVYGKVGDKLKVRGEGQQH</sequence>
<keyword evidence="5" id="KW-0862">Zinc</keyword>
<keyword evidence="10" id="KW-0143">Chaperone</keyword>
<keyword evidence="4 10" id="KW-0999">Mitochondrion inner membrane</keyword>
<evidence type="ECO:0000256" key="4">
    <source>
        <dbReference type="ARBA" id="ARBA00022792"/>
    </source>
</evidence>
<dbReference type="Gene3D" id="1.10.287.810">
    <property type="entry name" value="Mitochondrial import inner membrane translocase subunit tim13 like domains"/>
    <property type="match status" value="1"/>
</dbReference>
<protein>
    <recommendedName>
        <fullName evidence="10">Mitochondrial import inner membrane translocase subunit</fullName>
    </recommendedName>
</protein>
<dbReference type="PANTHER" id="PTHR11038">
    <property type="entry name" value="MITOCHONDRIAL IMPORT INNER MEMBRANE TRANSLOCASE SUBUNIT TIM10"/>
    <property type="match status" value="1"/>
</dbReference>
<comment type="domain">
    <text evidence="10">The twin CX3C motif contains 4 conserved Cys residues that form 2 disulfide bonds in the mitochondrial intermembrane space.</text>
</comment>
<dbReference type="GO" id="GO:0015031">
    <property type="term" value="P:protein transport"/>
    <property type="evidence" value="ECO:0007669"/>
    <property type="project" value="UniProtKB-KW"/>
</dbReference>
<evidence type="ECO:0000256" key="3">
    <source>
        <dbReference type="ARBA" id="ARBA00022723"/>
    </source>
</evidence>
<dbReference type="GO" id="GO:0005743">
    <property type="term" value="C:mitochondrial inner membrane"/>
    <property type="evidence" value="ECO:0007669"/>
    <property type="project" value="UniProtKB-SubCell"/>
</dbReference>
<keyword evidence="13" id="KW-1185">Reference proteome</keyword>
<evidence type="ECO:0000313" key="13">
    <source>
        <dbReference type="Proteomes" id="UP001215280"/>
    </source>
</evidence>
<comment type="subcellular location">
    <subcellularLocation>
        <location evidence="10">Mitochondrion inner membrane</location>
        <topology evidence="10">Peripheral membrane protein</topology>
        <orientation evidence="10">Intermembrane side</orientation>
    </subcellularLocation>
</comment>
<dbReference type="Pfam" id="PF02953">
    <property type="entry name" value="zf-Tim10_DDP"/>
    <property type="match status" value="1"/>
</dbReference>
<keyword evidence="9 10" id="KW-1015">Disulfide bond</keyword>
<keyword evidence="7 10" id="KW-0811">Translocation</keyword>
<dbReference type="AlphaFoldDB" id="A0AAD7KDM9"/>
<dbReference type="Proteomes" id="UP001215280">
    <property type="component" value="Unassembled WGS sequence"/>
</dbReference>
<keyword evidence="8 10" id="KW-0496">Mitochondrion</keyword>
<evidence type="ECO:0000313" key="12">
    <source>
        <dbReference type="EMBL" id="KAJ7783541.1"/>
    </source>
</evidence>
<keyword evidence="3" id="KW-0479">Metal-binding</keyword>
<proteinExistence type="inferred from homology"/>
<dbReference type="InterPro" id="IPR004217">
    <property type="entry name" value="Tim10-like"/>
</dbReference>
<comment type="function">
    <text evidence="10">Mitochondrial intermembrane chaperone that participates in the import and insertion of some multi-pass transmembrane proteins into the mitochondrial inner membrane. Also required for the transfer of beta-barrel precursors from the TOM complex to the sorting and assembly machinery (SAM complex) of the outer membrane. Acts as a chaperone-like protein that protects the hydrophobic precursors from aggregation and guide them through the mitochondrial intermembrane space.</text>
</comment>
<evidence type="ECO:0000256" key="5">
    <source>
        <dbReference type="ARBA" id="ARBA00022833"/>
    </source>
</evidence>
<gene>
    <name evidence="12" type="ORF">DFH07DRAFT_764047</name>
</gene>
<evidence type="ECO:0000256" key="6">
    <source>
        <dbReference type="ARBA" id="ARBA00022927"/>
    </source>
</evidence>
<dbReference type="EMBL" id="JARJLG010000002">
    <property type="protein sequence ID" value="KAJ7783541.1"/>
    <property type="molecule type" value="Genomic_DNA"/>
</dbReference>
<name>A0AAD7KDM9_9AGAR</name>
<dbReference type="PANTHER" id="PTHR11038:SF16">
    <property type="entry name" value="MITOCHONDRIAL IMPORT INNER MEMBRANE TRANSLOCASE SUBUNIT TIM10"/>
    <property type="match status" value="1"/>
</dbReference>
<comment type="subunit">
    <text evidence="10">Heterohexamer.</text>
</comment>
<dbReference type="InterPro" id="IPR035427">
    <property type="entry name" value="Tim10-like_dom_sf"/>
</dbReference>
<accession>A0AAD7KDM9</accession>